<protein>
    <recommendedName>
        <fullName evidence="6">LPXTG cell wall anchor domain-containing protein</fullName>
    </recommendedName>
</protein>
<dbReference type="EMBL" id="JARPYI010000001">
    <property type="protein sequence ID" value="MDT2598692.1"/>
    <property type="molecule type" value="Genomic_DNA"/>
</dbReference>
<keyword evidence="2" id="KW-0472">Membrane</keyword>
<evidence type="ECO:0000313" key="5">
    <source>
        <dbReference type="Proteomes" id="UP001252875"/>
    </source>
</evidence>
<evidence type="ECO:0008006" key="6">
    <source>
        <dbReference type="Google" id="ProtNLM"/>
    </source>
</evidence>
<feature type="transmembrane region" description="Helical" evidence="2">
    <location>
        <begin position="1151"/>
        <end position="1169"/>
    </location>
</feature>
<feature type="signal peptide" evidence="3">
    <location>
        <begin position="1"/>
        <end position="27"/>
    </location>
</feature>
<feature type="region of interest" description="Disordered" evidence="1">
    <location>
        <begin position="30"/>
        <end position="109"/>
    </location>
</feature>
<name>A0ABU3EUZ8_9ENTE</name>
<keyword evidence="2" id="KW-1133">Transmembrane helix</keyword>
<dbReference type="RefSeq" id="WP_311821059.1">
    <property type="nucleotide sequence ID" value="NZ_JARPYF010000001.1"/>
</dbReference>
<feature type="compositionally biased region" description="Polar residues" evidence="1">
    <location>
        <begin position="51"/>
        <end position="62"/>
    </location>
</feature>
<evidence type="ECO:0000256" key="2">
    <source>
        <dbReference type="SAM" id="Phobius"/>
    </source>
</evidence>
<reference evidence="4 5" key="1">
    <citation type="submission" date="2023-03" db="EMBL/GenBank/DDBJ databases">
        <authorList>
            <person name="Shen W."/>
            <person name="Cai J."/>
        </authorList>
    </citation>
    <scope>NUCLEOTIDE SEQUENCE [LARGE SCALE GENOMIC DNA]</scope>
    <source>
        <strain evidence="4 5">D6-4</strain>
    </source>
</reference>
<proteinExistence type="predicted"/>
<feature type="compositionally biased region" description="Low complexity" evidence="1">
    <location>
        <begin position="30"/>
        <end position="44"/>
    </location>
</feature>
<evidence type="ECO:0000256" key="3">
    <source>
        <dbReference type="SAM" id="SignalP"/>
    </source>
</evidence>
<accession>A0ABU3EUZ8</accession>
<keyword evidence="5" id="KW-1185">Reference proteome</keyword>
<comment type="caution">
    <text evidence="4">The sequence shown here is derived from an EMBL/GenBank/DDBJ whole genome shotgun (WGS) entry which is preliminary data.</text>
</comment>
<evidence type="ECO:0000256" key="1">
    <source>
        <dbReference type="SAM" id="MobiDB-lite"/>
    </source>
</evidence>
<dbReference type="Proteomes" id="UP001252875">
    <property type="component" value="Unassembled WGS sequence"/>
</dbReference>
<feature type="chain" id="PRO_5046550702" description="LPXTG cell wall anchor domain-containing protein" evidence="3">
    <location>
        <begin position="28"/>
        <end position="1177"/>
    </location>
</feature>
<keyword evidence="2" id="KW-0812">Transmembrane</keyword>
<gene>
    <name evidence="4" type="ORF">P7D85_02840</name>
</gene>
<feature type="region of interest" description="Disordered" evidence="1">
    <location>
        <begin position="1096"/>
        <end position="1136"/>
    </location>
</feature>
<keyword evidence="3" id="KW-0732">Signal</keyword>
<feature type="compositionally biased region" description="Polar residues" evidence="1">
    <location>
        <begin position="81"/>
        <end position="105"/>
    </location>
</feature>
<feature type="compositionally biased region" description="Low complexity" evidence="1">
    <location>
        <begin position="63"/>
        <end position="80"/>
    </location>
</feature>
<sequence length="1177" mass="130689">MKKKAGRFFVVLILLFQFLPITELTLAATTETEPSQSQQTISSESVRETVQRSNTSSSAAAKQSSPLETSSSSQISTSPSDTIANSTSESQSTKETMPSVAQTDQALPKAPAPAITIDFENERLEGFDVDAMYSLKYGSNVIPISGTTGYQLVEAMLGQNVEIIQKGVAGSTEDSDAQMLSLPKRLVMDSSFIRSSDETSEGANDGTLGAYGANMEYRLKGTEEWKVLPHYTTGTGPLAPGEYEIRFKAVQSKSQFKSLPFIRVIKAGIDREKIPTITINYEKEILEGFDPAGKYEVKFDAKTQYTVSGETTFKITDGSDSTFNMFSKVWKITKKNTDGLKPDSVQQELTIKARQQLPNDWVTAKDETAKGQNDGKLIGVGQAYEYRKTGEKSWTKGSTNGTVGGLAPGTYEIRMFASNTRQVFVSNIITKTINPGKVREETPEIKVNYEKEQLEGFDDQASYVIRFNQDVVSVSGTTTFKIPDDMFQNRWWKVIKKGDGQATQDSNPQDLLIKSRPYLPESGITVKHETEKNKNDGKLIGVSFDRQYRLAGDQDWLIGTTNGTVENLSPGTYEIRIAPSNDSETFASSVVTKTIEAGLITEETPGIAIDYENELLTNLDPAATYELKGVETFPPHTETGESVTISPGSDTYQITDNMMGKRWFIIRKARSNEYNDSVEQSLYLDLRWNINATTFTAIKETQAGAKDGKLKNVFLNTQYRKKGDNNWLIGEQYGTVEGLEEAVYEIRYKADKDQRMFASKIVEVDLSNGLIQKIKPEIKIDYEREMLVNYLPNEQYKTDYYVVDHWVSAPQPVNLAVPITEEMFDTWTYVNIEAQAGVSVASEIQKFDIPARQTIDENSVSVENESYAGAKDGRLTGILPSMEYRKTGASDWQKGTTDGNGTITNLPAGTYEIRKASSNTEQKFASLPIKKEVKAGIPKAKTPELTVNYEGETLDGLDASAEYQITLDRKNYPVKGIKTYKIPPEMFGKDIRIVRVGDGKNSLTSDPQQLTVKARPVLDAKVVQVINESGKKKQDGQLKGVTADMEYRQVDEESWHQGTEKGVISNLAAGTYEIRYASSNDKQRFASESIAKVIKTDSEQAPVEPTPKPQPSARKPTSKTPTGQLKKSVPVQKKTRKTYPKTLLKAGEKKVYGMMFAGILILTVVAIYWKKTKRDEA</sequence>
<evidence type="ECO:0000313" key="4">
    <source>
        <dbReference type="EMBL" id="MDT2598692.1"/>
    </source>
</evidence>
<organism evidence="4 5">
    <name type="scientific">Enterococcus hulanensis</name>
    <dbReference type="NCBI Taxonomy" id="2559929"/>
    <lineage>
        <taxon>Bacteria</taxon>
        <taxon>Bacillati</taxon>
        <taxon>Bacillota</taxon>
        <taxon>Bacilli</taxon>
        <taxon>Lactobacillales</taxon>
        <taxon>Enterococcaceae</taxon>
        <taxon>Enterococcus</taxon>
    </lineage>
</organism>